<organism evidence="1 2">
    <name type="scientific">Dyadobacter linearis</name>
    <dbReference type="NCBI Taxonomy" id="2823330"/>
    <lineage>
        <taxon>Bacteria</taxon>
        <taxon>Pseudomonadati</taxon>
        <taxon>Bacteroidota</taxon>
        <taxon>Cytophagia</taxon>
        <taxon>Cytophagales</taxon>
        <taxon>Spirosomataceae</taxon>
        <taxon>Dyadobacter</taxon>
    </lineage>
</organism>
<comment type="caution">
    <text evidence="1">The sequence shown here is derived from an EMBL/GenBank/DDBJ whole genome shotgun (WGS) entry which is preliminary data.</text>
</comment>
<gene>
    <name evidence="1" type="ORF">DYBT9623_00697</name>
</gene>
<evidence type="ECO:0000313" key="2">
    <source>
        <dbReference type="Proteomes" id="UP000679725"/>
    </source>
</evidence>
<dbReference type="EMBL" id="CAJRAU010000001">
    <property type="protein sequence ID" value="CAG5067969.1"/>
    <property type="molecule type" value="Genomic_DNA"/>
</dbReference>
<keyword evidence="2" id="KW-1185">Reference proteome</keyword>
<protein>
    <submittedName>
        <fullName evidence="1">Uncharacterized protein</fullName>
    </submittedName>
</protein>
<dbReference type="Proteomes" id="UP000679725">
    <property type="component" value="Unassembled WGS sequence"/>
</dbReference>
<evidence type="ECO:0000313" key="1">
    <source>
        <dbReference type="EMBL" id="CAG5067969.1"/>
    </source>
</evidence>
<sequence>MPPPFPGLWRIRLPKKERPWISVDKSHNRHEHLKFIQEYRETVRNAEDNTIKELQAMRAELRNIKTNSDRIPKVQYVGSDGKLFEIGPNSTIVRELPKS</sequence>
<accession>A0ABM8UKI2</accession>
<proteinExistence type="predicted"/>
<name>A0ABM8UKI2_9BACT</name>
<reference evidence="1 2" key="1">
    <citation type="submission" date="2021-04" db="EMBL/GenBank/DDBJ databases">
        <authorList>
            <person name="Rodrigo-Torres L."/>
            <person name="Arahal R. D."/>
            <person name="Lucena T."/>
        </authorList>
    </citation>
    <scope>NUCLEOTIDE SEQUENCE [LARGE SCALE GENOMIC DNA]</scope>
    <source>
        <strain evidence="1 2">CECT 9623</strain>
    </source>
</reference>